<evidence type="ECO:0000313" key="2">
    <source>
        <dbReference type="Proteomes" id="UP001165565"/>
    </source>
</evidence>
<reference evidence="1" key="1">
    <citation type="submission" date="2022-06" db="EMBL/GenBank/DDBJ databases">
        <title>Sphingomonas sp. nov. isolated from rhizosphere soil of tomato.</title>
        <authorList>
            <person name="Dong H."/>
            <person name="Gao R."/>
        </authorList>
    </citation>
    <scope>NUCLEOTIDE SEQUENCE</scope>
    <source>
        <strain evidence="1">MMSM24</strain>
    </source>
</reference>
<keyword evidence="2" id="KW-1185">Reference proteome</keyword>
<proteinExistence type="predicted"/>
<dbReference type="AlphaFoldDB" id="A0AA41Z6Y8"/>
<dbReference type="EMBL" id="JANFAV010000005">
    <property type="protein sequence ID" value="MCW6535147.1"/>
    <property type="molecule type" value="Genomic_DNA"/>
</dbReference>
<dbReference type="Pfam" id="PF20099">
    <property type="entry name" value="DUF6489"/>
    <property type="match status" value="1"/>
</dbReference>
<organism evidence="1 2">
    <name type="scientific">Sphingomonas lycopersici</name>
    <dbReference type="NCBI Taxonomy" id="2951807"/>
    <lineage>
        <taxon>Bacteria</taxon>
        <taxon>Pseudomonadati</taxon>
        <taxon>Pseudomonadota</taxon>
        <taxon>Alphaproteobacteria</taxon>
        <taxon>Sphingomonadales</taxon>
        <taxon>Sphingomonadaceae</taxon>
        <taxon>Sphingomonas</taxon>
    </lineage>
</organism>
<protein>
    <submittedName>
        <fullName evidence="1">DUF6489 family protein</fullName>
    </submittedName>
</protein>
<dbReference type="Proteomes" id="UP001165565">
    <property type="component" value="Unassembled WGS sequence"/>
</dbReference>
<dbReference type="RefSeq" id="WP_265268829.1">
    <property type="nucleotide sequence ID" value="NZ_JANFAV010000005.1"/>
</dbReference>
<name>A0AA41Z6Y8_9SPHN</name>
<gene>
    <name evidence="1" type="ORF">NEE01_10150</name>
</gene>
<evidence type="ECO:0000313" key="1">
    <source>
        <dbReference type="EMBL" id="MCW6535147.1"/>
    </source>
</evidence>
<comment type="caution">
    <text evidence="1">The sequence shown here is derived from an EMBL/GenBank/DDBJ whole genome shotgun (WGS) entry which is preliminary data.</text>
</comment>
<dbReference type="InterPro" id="IPR045502">
    <property type="entry name" value="DUF6489"/>
</dbReference>
<accession>A0AA41Z6Y8</accession>
<sequence>MKVNVEVDCTPEEARRLMGLPDLTPIHEAYVAKMQDTIDNGLRPEMFETMIKNWAPMGEAGVAFWRRLFEAGTKPGG</sequence>